<proteinExistence type="inferred from homology"/>
<dbReference type="AlphaFoldDB" id="A0AAU8DPL6"/>
<name>A0AAU8DPL6_9ACTN</name>
<evidence type="ECO:0000256" key="1">
    <source>
        <dbReference type="ARBA" id="ARBA00006817"/>
    </source>
</evidence>
<dbReference type="InterPro" id="IPR023393">
    <property type="entry name" value="START-like_dom_sf"/>
</dbReference>
<accession>A0AAU8DPL6</accession>
<evidence type="ECO:0000313" key="3">
    <source>
        <dbReference type="EMBL" id="XCG64249.1"/>
    </source>
</evidence>
<gene>
    <name evidence="3" type="ORF">ABLG96_02545</name>
</gene>
<sequence>MSNDFDIRLLTAERIAAAPTDAELSEHDGTWVLTVRRVLAHPPSEVWPMLTDPAQLVRWSPIVPDRVLDSAGPALSRESPDTEPVDVEVLQCRVPDELVHRWGSNVLRWRLRAVPDGTHLTLEQSFGDRTEAPLYGAGWQVCLGVLGLLDDGVDAPRVVGPESLQYGWERVRDQYASLFTPQP</sequence>
<dbReference type="InterPro" id="IPR013538">
    <property type="entry name" value="ASHA1/2-like_C"/>
</dbReference>
<protein>
    <submittedName>
        <fullName evidence="3">SRPBCC domain-containing protein</fullName>
    </submittedName>
</protein>
<evidence type="ECO:0000259" key="2">
    <source>
        <dbReference type="Pfam" id="PF08327"/>
    </source>
</evidence>
<comment type="similarity">
    <text evidence="1">Belongs to the AHA1 family.</text>
</comment>
<dbReference type="SUPFAM" id="SSF55961">
    <property type="entry name" value="Bet v1-like"/>
    <property type="match status" value="1"/>
</dbReference>
<reference evidence="3" key="1">
    <citation type="submission" date="2024-05" db="EMBL/GenBank/DDBJ databases">
        <authorList>
            <person name="Cai S.Y."/>
            <person name="Jin L.M."/>
            <person name="Li H.R."/>
        </authorList>
    </citation>
    <scope>NUCLEOTIDE SEQUENCE</scope>
    <source>
        <strain evidence="3">A5-74</strain>
    </source>
</reference>
<dbReference type="Gene3D" id="3.30.530.20">
    <property type="match status" value="1"/>
</dbReference>
<dbReference type="Pfam" id="PF08327">
    <property type="entry name" value="AHSA1"/>
    <property type="match status" value="1"/>
</dbReference>
<dbReference type="RefSeq" id="WP_353649862.1">
    <property type="nucleotide sequence ID" value="NZ_CP159218.1"/>
</dbReference>
<feature type="domain" description="Activator of Hsp90 ATPase homologue 1/2-like C-terminal" evidence="2">
    <location>
        <begin position="41"/>
        <end position="144"/>
    </location>
</feature>
<organism evidence="3">
    <name type="scientific">Nakamurella sp. A5-74</name>
    <dbReference type="NCBI Taxonomy" id="3158264"/>
    <lineage>
        <taxon>Bacteria</taxon>
        <taxon>Bacillati</taxon>
        <taxon>Actinomycetota</taxon>
        <taxon>Actinomycetes</taxon>
        <taxon>Nakamurellales</taxon>
        <taxon>Nakamurellaceae</taxon>
        <taxon>Nakamurella</taxon>
    </lineage>
</organism>
<dbReference type="EMBL" id="CP159218">
    <property type="protein sequence ID" value="XCG64249.1"/>
    <property type="molecule type" value="Genomic_DNA"/>
</dbReference>